<reference evidence="2 3" key="1">
    <citation type="journal article" date="2019" name="Int. J. Syst. Evol. Microbiol.">
        <title>The Global Catalogue of Microorganisms (GCM) 10K type strain sequencing project: providing services to taxonomists for standard genome sequencing and annotation.</title>
        <authorList>
            <consortium name="The Broad Institute Genomics Platform"/>
            <consortium name="The Broad Institute Genome Sequencing Center for Infectious Disease"/>
            <person name="Wu L."/>
            <person name="Ma J."/>
        </authorList>
    </citation>
    <scope>NUCLEOTIDE SEQUENCE [LARGE SCALE GENOMIC DNA]</scope>
    <source>
        <strain evidence="2 3">JCM 14546</strain>
    </source>
</reference>
<gene>
    <name evidence="2" type="ORF">GCM10009755_05680</name>
</gene>
<feature type="signal peptide" evidence="1">
    <location>
        <begin position="1"/>
        <end position="25"/>
    </location>
</feature>
<proteinExistence type="predicted"/>
<dbReference type="EMBL" id="BAAANO010000005">
    <property type="protein sequence ID" value="GAA2000665.1"/>
    <property type="molecule type" value="Genomic_DNA"/>
</dbReference>
<accession>A0ABN2T7Z0</accession>
<evidence type="ECO:0000313" key="2">
    <source>
        <dbReference type="EMBL" id="GAA2000665.1"/>
    </source>
</evidence>
<dbReference type="RefSeq" id="WP_344306780.1">
    <property type="nucleotide sequence ID" value="NZ_BAAANO010000005.1"/>
</dbReference>
<comment type="caution">
    <text evidence="2">The sequence shown here is derived from an EMBL/GenBank/DDBJ whole genome shotgun (WGS) entry which is preliminary data.</text>
</comment>
<organism evidence="2 3">
    <name type="scientific">Brevibacterium samyangense</name>
    <dbReference type="NCBI Taxonomy" id="366888"/>
    <lineage>
        <taxon>Bacteria</taxon>
        <taxon>Bacillati</taxon>
        <taxon>Actinomycetota</taxon>
        <taxon>Actinomycetes</taxon>
        <taxon>Micrococcales</taxon>
        <taxon>Brevibacteriaceae</taxon>
        <taxon>Brevibacterium</taxon>
    </lineage>
</organism>
<dbReference type="InterPro" id="IPR013207">
    <property type="entry name" value="LGFP"/>
</dbReference>
<evidence type="ECO:0000256" key="1">
    <source>
        <dbReference type="SAM" id="SignalP"/>
    </source>
</evidence>
<evidence type="ECO:0000313" key="3">
    <source>
        <dbReference type="Proteomes" id="UP001500755"/>
    </source>
</evidence>
<evidence type="ECO:0008006" key="4">
    <source>
        <dbReference type="Google" id="ProtNLM"/>
    </source>
</evidence>
<dbReference type="Pfam" id="PF08310">
    <property type="entry name" value="LGFP"/>
    <property type="match status" value="3"/>
</dbReference>
<name>A0ABN2T7Z0_9MICO</name>
<sequence>MSIPRRRGRLAALVAAALLASAAFTSVGMTVTEAPAAAATPKEKLAAQYGLGRATSADKWLGTKTGTYQTFQNGAVVWSKKTGNAVMKKGMLDTWKKNSWEKGNLGYPTMNETKTPDGKGAYQHFQKGSIHWSPATGAHSTWGSQRSVWSQTGWEKGSLGYPTGEQQRLSTGLGTYQNFQKGTVVWNKSGTGRKAGARWMNQATTSAWKNTGWEKGTLQFPQSNPATKNGVTTQQFVFGEVQIRNGSPSYKLPNGQNMTAPKTGPTVENAKKAINKAQSMWEITLVNSSGQSREYDVNLAGTYARLDDRDDERDDDDRQAYNGAGKYNMGKAIDASNTFFANRYNNGRLGLLDEVEWDDNKWGVSYEKRGDDDIDVHVSTSGRAS</sequence>
<keyword evidence="3" id="KW-1185">Reference proteome</keyword>
<protein>
    <recommendedName>
        <fullName evidence="4">LGFP repeat-containing protein</fullName>
    </recommendedName>
</protein>
<dbReference type="Proteomes" id="UP001500755">
    <property type="component" value="Unassembled WGS sequence"/>
</dbReference>
<keyword evidence="1" id="KW-0732">Signal</keyword>
<feature type="chain" id="PRO_5046726687" description="LGFP repeat-containing protein" evidence="1">
    <location>
        <begin position="26"/>
        <end position="385"/>
    </location>
</feature>